<dbReference type="AlphaFoldDB" id="A0AB73HGC3"/>
<dbReference type="InterPro" id="IPR050661">
    <property type="entry name" value="BglG_antiterminators"/>
</dbReference>
<accession>A0AB73HGC3</accession>
<dbReference type="RefSeq" id="WP_195749930.1">
    <property type="nucleotide sequence ID" value="NZ_JADOFP010000007.1"/>
</dbReference>
<comment type="caution">
    <text evidence="2">The sequence shown here is derived from an EMBL/GenBank/DDBJ whole genome shotgun (WGS) entry which is preliminary data.</text>
</comment>
<evidence type="ECO:0000259" key="1">
    <source>
        <dbReference type="Pfam" id="PF08279"/>
    </source>
</evidence>
<evidence type="ECO:0000313" key="2">
    <source>
        <dbReference type="EMBL" id="MBF7115518.1"/>
    </source>
</evidence>
<proteinExistence type="predicted"/>
<protein>
    <submittedName>
        <fullName evidence="2">HTH domain-containing protein</fullName>
    </submittedName>
</protein>
<dbReference type="PANTHER" id="PTHR30185:SF12">
    <property type="entry name" value="TRANSCRIPTIONAL REGULATOR MANR"/>
    <property type="match status" value="1"/>
</dbReference>
<feature type="domain" description="Helix-turn-helix type 11" evidence="1">
    <location>
        <begin position="5"/>
        <end position="45"/>
    </location>
</feature>
<sequence length="171" mass="20339">MLTNRQIKILQHLLIHSFYGTELAKVMKTSRRTIIRDISTIDDWLRENNYGYIDSSKKYLIVTKRDKVLKIEIQKLKVQKYRILYQLLSCKNISISEITEKFFSSKRDIESIIKNLNEEYRHLFTISIQPRKGILINLSTYERINLIASLLFSFVNLNIDTYEAKKILTFI</sequence>
<organism evidence="2 3">
    <name type="scientific">Pediococcus pentosaceus</name>
    <dbReference type="NCBI Taxonomy" id="1255"/>
    <lineage>
        <taxon>Bacteria</taxon>
        <taxon>Bacillati</taxon>
        <taxon>Bacillota</taxon>
        <taxon>Bacilli</taxon>
        <taxon>Lactobacillales</taxon>
        <taxon>Lactobacillaceae</taxon>
        <taxon>Pediococcus</taxon>
    </lineage>
</organism>
<dbReference type="EMBL" id="JADOFP010000007">
    <property type="protein sequence ID" value="MBF7115518.1"/>
    <property type="molecule type" value="Genomic_DNA"/>
</dbReference>
<dbReference type="Pfam" id="PF08279">
    <property type="entry name" value="HTH_11"/>
    <property type="match status" value="1"/>
</dbReference>
<evidence type="ECO:0000313" key="3">
    <source>
        <dbReference type="Proteomes" id="UP001194632"/>
    </source>
</evidence>
<dbReference type="InterPro" id="IPR036388">
    <property type="entry name" value="WH-like_DNA-bd_sf"/>
</dbReference>
<dbReference type="PANTHER" id="PTHR30185">
    <property type="entry name" value="CRYPTIC BETA-GLUCOSIDE BGL OPERON ANTITERMINATOR"/>
    <property type="match status" value="1"/>
</dbReference>
<name>A0AB73HGC3_PEDPE</name>
<dbReference type="InterPro" id="IPR013196">
    <property type="entry name" value="HTH_11"/>
</dbReference>
<dbReference type="Proteomes" id="UP001194632">
    <property type="component" value="Unassembled WGS sequence"/>
</dbReference>
<dbReference type="Gene3D" id="1.10.10.10">
    <property type="entry name" value="Winged helix-like DNA-binding domain superfamily/Winged helix DNA-binding domain"/>
    <property type="match status" value="1"/>
</dbReference>
<gene>
    <name evidence="2" type="ORF">ITQ90_08550</name>
</gene>
<reference evidence="2" key="1">
    <citation type="submission" date="2020-11" db="EMBL/GenBank/DDBJ databases">
        <title>Antibiotic susceptibility profiles of Pediococcus pentosaceus from various origins and their implications for the safety assessment of strains with food-technology applications.</title>
        <authorList>
            <person name="Shani N."/>
            <person name="Oberhaensli S."/>
            <person name="Arias E."/>
        </authorList>
    </citation>
    <scope>NUCLEOTIDE SEQUENCE</scope>
    <source>
        <strain evidence="2">FAM 24207</strain>
    </source>
</reference>